<accession>A0ABP6PZH9</accession>
<dbReference type="RefSeq" id="WP_344822313.1">
    <property type="nucleotide sequence ID" value="NZ_BAAAUV010000002.1"/>
</dbReference>
<dbReference type="InterPro" id="IPR012808">
    <property type="entry name" value="CHP02453"/>
</dbReference>
<protein>
    <submittedName>
        <fullName evidence="1">DUF2461 domain-containing protein</fullName>
    </submittedName>
</protein>
<keyword evidence="2" id="KW-1185">Reference proteome</keyword>
<organism evidence="1 2">
    <name type="scientific">Actinocorallia longicatena</name>
    <dbReference type="NCBI Taxonomy" id="111803"/>
    <lineage>
        <taxon>Bacteria</taxon>
        <taxon>Bacillati</taxon>
        <taxon>Actinomycetota</taxon>
        <taxon>Actinomycetes</taxon>
        <taxon>Streptosporangiales</taxon>
        <taxon>Thermomonosporaceae</taxon>
        <taxon>Actinocorallia</taxon>
    </lineage>
</organism>
<dbReference type="InterPro" id="IPR015996">
    <property type="entry name" value="UCP028451"/>
</dbReference>
<dbReference type="PIRSF" id="PIRSF028451">
    <property type="entry name" value="UCP028451"/>
    <property type="match status" value="1"/>
</dbReference>
<evidence type="ECO:0000313" key="2">
    <source>
        <dbReference type="Proteomes" id="UP001501237"/>
    </source>
</evidence>
<reference evidence="2" key="1">
    <citation type="journal article" date="2019" name="Int. J. Syst. Evol. Microbiol.">
        <title>The Global Catalogue of Microorganisms (GCM) 10K type strain sequencing project: providing services to taxonomists for standard genome sequencing and annotation.</title>
        <authorList>
            <consortium name="The Broad Institute Genomics Platform"/>
            <consortium name="The Broad Institute Genome Sequencing Center for Infectious Disease"/>
            <person name="Wu L."/>
            <person name="Ma J."/>
        </authorList>
    </citation>
    <scope>NUCLEOTIDE SEQUENCE [LARGE SCALE GENOMIC DNA]</scope>
    <source>
        <strain evidence="2">JCM 9377</strain>
    </source>
</reference>
<dbReference type="Pfam" id="PF09365">
    <property type="entry name" value="DUF2461"/>
    <property type="match status" value="1"/>
</dbReference>
<dbReference type="PANTHER" id="PTHR36452">
    <property type="entry name" value="CHROMOSOME 12, WHOLE GENOME SHOTGUN SEQUENCE"/>
    <property type="match status" value="1"/>
</dbReference>
<evidence type="ECO:0000313" key="1">
    <source>
        <dbReference type="EMBL" id="GAA3197311.1"/>
    </source>
</evidence>
<dbReference type="EMBL" id="BAAAUV010000002">
    <property type="protein sequence ID" value="GAA3197311.1"/>
    <property type="molecule type" value="Genomic_DNA"/>
</dbReference>
<gene>
    <name evidence="1" type="ORF">GCM10010468_08400</name>
</gene>
<dbReference type="PANTHER" id="PTHR36452:SF1">
    <property type="entry name" value="DUF2461 DOMAIN-CONTAINING PROTEIN"/>
    <property type="match status" value="1"/>
</dbReference>
<dbReference type="Proteomes" id="UP001501237">
    <property type="component" value="Unassembled WGS sequence"/>
</dbReference>
<name>A0ABP6PZH9_9ACTN</name>
<sequence length="213" mass="23763">MMFTGFPDETFEFFEGLAADNSRSYWQANKHVYDACVAGPLRALFGELEEEFGEAKLFRPYRDVRFAKDKSPYKTHLGGLVDGYYFGVDAGGITCAGGFSAQEPDRLARYRAAVTAPASGLALEEILAALTAEGLRIEHFDAVKTRPRGVPADHPRVDLMRYKMMYCGTGWPPEDWVTTAEAADRVRATWRLLTPLVTWGRTHLGDPEGKRFG</sequence>
<proteinExistence type="predicted"/>
<comment type="caution">
    <text evidence="1">The sequence shown here is derived from an EMBL/GenBank/DDBJ whole genome shotgun (WGS) entry which is preliminary data.</text>
</comment>